<dbReference type="InterPro" id="IPR027417">
    <property type="entry name" value="P-loop_NTPase"/>
</dbReference>
<dbReference type="InterPro" id="IPR050905">
    <property type="entry name" value="Plant_NBS-LRR"/>
</dbReference>
<evidence type="ECO:0000256" key="4">
    <source>
        <dbReference type="ARBA" id="ARBA00022741"/>
    </source>
</evidence>
<dbReference type="GO" id="GO:0006952">
    <property type="term" value="P:defense response"/>
    <property type="evidence" value="ECO:0007669"/>
    <property type="project" value="UniProtKB-KW"/>
</dbReference>
<evidence type="ECO:0000259" key="9">
    <source>
        <dbReference type="Pfam" id="PF23247"/>
    </source>
</evidence>
<evidence type="ECO:0000313" key="11">
    <source>
        <dbReference type="EMBL" id="TXG72719.1"/>
    </source>
</evidence>
<dbReference type="InterPro" id="IPR002182">
    <property type="entry name" value="NB-ARC"/>
</dbReference>
<dbReference type="Pfam" id="PF23559">
    <property type="entry name" value="WHD_DRP"/>
    <property type="match status" value="1"/>
</dbReference>
<evidence type="ECO:0000256" key="6">
    <source>
        <dbReference type="ARBA" id="ARBA00022840"/>
    </source>
</evidence>
<dbReference type="Gene3D" id="1.10.10.10">
    <property type="entry name" value="Winged helix-like DNA-binding domain superfamily/Winged helix DNA-binding domain"/>
    <property type="match status" value="1"/>
</dbReference>
<reference evidence="12" key="1">
    <citation type="journal article" date="2019" name="Gigascience">
        <title>De novo genome assembly of the endangered Acer yangbiense, a plant species with extremely small populations endemic to Yunnan Province, China.</title>
        <authorList>
            <person name="Yang J."/>
            <person name="Wariss H.M."/>
            <person name="Tao L."/>
            <person name="Zhang R."/>
            <person name="Yun Q."/>
            <person name="Hollingsworth P."/>
            <person name="Dao Z."/>
            <person name="Luo G."/>
            <person name="Guo H."/>
            <person name="Ma Y."/>
            <person name="Sun W."/>
        </authorList>
    </citation>
    <scope>NUCLEOTIDE SEQUENCE [LARGE SCALE GENOMIC DNA]</scope>
    <source>
        <strain evidence="12">cv. Malutang</strain>
    </source>
</reference>
<proteinExistence type="inferred from homology"/>
<name>A0A5C7IUI4_9ROSI</name>
<dbReference type="InterPro" id="IPR003591">
    <property type="entry name" value="Leu-rich_rpt_typical-subtyp"/>
</dbReference>
<evidence type="ECO:0000256" key="7">
    <source>
        <dbReference type="SAM" id="MobiDB-lite"/>
    </source>
</evidence>
<gene>
    <name evidence="11" type="ORF">EZV62_001298</name>
</gene>
<dbReference type="InterPro" id="IPR042197">
    <property type="entry name" value="Apaf_helical"/>
</dbReference>
<dbReference type="InterPro" id="IPR058922">
    <property type="entry name" value="WHD_DRP"/>
</dbReference>
<evidence type="ECO:0000256" key="5">
    <source>
        <dbReference type="ARBA" id="ARBA00022821"/>
    </source>
</evidence>
<dbReference type="PANTHER" id="PTHR33463">
    <property type="entry name" value="NB-ARC DOMAIN-CONTAINING PROTEIN-RELATED"/>
    <property type="match status" value="1"/>
</dbReference>
<dbReference type="Proteomes" id="UP000323000">
    <property type="component" value="Chromosome 1"/>
</dbReference>
<feature type="domain" description="NB-ARC" evidence="8">
    <location>
        <begin position="415"/>
        <end position="572"/>
    </location>
</feature>
<dbReference type="SMART" id="SM00369">
    <property type="entry name" value="LRR_TYP"/>
    <property type="match status" value="2"/>
</dbReference>
<dbReference type="InterPro" id="IPR057135">
    <property type="entry name" value="At4g27190-like_LRR"/>
</dbReference>
<keyword evidence="6" id="KW-0067">ATP-binding</keyword>
<organism evidence="11 12">
    <name type="scientific">Acer yangbiense</name>
    <dbReference type="NCBI Taxonomy" id="1000413"/>
    <lineage>
        <taxon>Eukaryota</taxon>
        <taxon>Viridiplantae</taxon>
        <taxon>Streptophyta</taxon>
        <taxon>Embryophyta</taxon>
        <taxon>Tracheophyta</taxon>
        <taxon>Spermatophyta</taxon>
        <taxon>Magnoliopsida</taxon>
        <taxon>eudicotyledons</taxon>
        <taxon>Gunneridae</taxon>
        <taxon>Pentapetalae</taxon>
        <taxon>rosids</taxon>
        <taxon>malvids</taxon>
        <taxon>Sapindales</taxon>
        <taxon>Sapindaceae</taxon>
        <taxon>Hippocastanoideae</taxon>
        <taxon>Acereae</taxon>
        <taxon>Acer</taxon>
    </lineage>
</organism>
<keyword evidence="12" id="KW-1185">Reference proteome</keyword>
<dbReference type="PANTHER" id="PTHR33463:SF143">
    <property type="entry name" value="NB-ARC DOMAIN-CONTAINING PROTEIN"/>
    <property type="match status" value="1"/>
</dbReference>
<dbReference type="GO" id="GO:0005524">
    <property type="term" value="F:ATP binding"/>
    <property type="evidence" value="ECO:0007669"/>
    <property type="project" value="UniProtKB-KW"/>
</dbReference>
<dbReference type="Gene3D" id="3.80.10.10">
    <property type="entry name" value="Ribonuclease Inhibitor"/>
    <property type="match status" value="1"/>
</dbReference>
<dbReference type="SUPFAM" id="SSF52058">
    <property type="entry name" value="L domain-like"/>
    <property type="match status" value="1"/>
</dbReference>
<comment type="caution">
    <text evidence="11">The sequence shown here is derived from an EMBL/GenBank/DDBJ whole genome shotgun (WGS) entry which is preliminary data.</text>
</comment>
<dbReference type="SUPFAM" id="SSF52540">
    <property type="entry name" value="P-loop containing nucleoside triphosphate hydrolases"/>
    <property type="match status" value="1"/>
</dbReference>
<protein>
    <submittedName>
        <fullName evidence="11">Uncharacterized protein</fullName>
    </submittedName>
</protein>
<evidence type="ECO:0000313" key="12">
    <source>
        <dbReference type="Proteomes" id="UP000323000"/>
    </source>
</evidence>
<feature type="region of interest" description="Disordered" evidence="7">
    <location>
        <begin position="354"/>
        <end position="375"/>
    </location>
</feature>
<evidence type="ECO:0000259" key="10">
    <source>
        <dbReference type="Pfam" id="PF23559"/>
    </source>
</evidence>
<dbReference type="AlphaFoldDB" id="A0A5C7IUI4"/>
<dbReference type="FunFam" id="3.40.50.300:FF:001091">
    <property type="entry name" value="Probable disease resistance protein At1g61300"/>
    <property type="match status" value="1"/>
</dbReference>
<dbReference type="Gene3D" id="1.10.8.430">
    <property type="entry name" value="Helical domain of apoptotic protease-activating factors"/>
    <property type="match status" value="1"/>
</dbReference>
<keyword evidence="5" id="KW-0611">Plant defense</keyword>
<accession>A0A5C7IUI4</accession>
<dbReference type="PRINTS" id="PR00364">
    <property type="entry name" value="DISEASERSIST"/>
</dbReference>
<dbReference type="InterPro" id="IPR001611">
    <property type="entry name" value="Leu-rich_rpt"/>
</dbReference>
<comment type="similarity">
    <text evidence="1">Belongs to the disease resistance NB-LRR family.</text>
</comment>
<dbReference type="Pfam" id="PF00931">
    <property type="entry name" value="NB-ARC"/>
    <property type="match status" value="1"/>
</dbReference>
<dbReference type="Pfam" id="PF23247">
    <property type="entry name" value="LRR_RPS2"/>
    <property type="match status" value="1"/>
</dbReference>
<dbReference type="GO" id="GO:0043531">
    <property type="term" value="F:ADP binding"/>
    <property type="evidence" value="ECO:0007669"/>
    <property type="project" value="InterPro"/>
</dbReference>
<dbReference type="InterPro" id="IPR036388">
    <property type="entry name" value="WH-like_DNA-bd_sf"/>
</dbReference>
<dbReference type="OrthoDB" id="1938824at2759"/>
<dbReference type="FunFam" id="1.10.10.10:FF:000322">
    <property type="entry name" value="Probable disease resistance protein At1g63360"/>
    <property type="match status" value="1"/>
</dbReference>
<feature type="compositionally biased region" description="Polar residues" evidence="7">
    <location>
        <begin position="361"/>
        <end position="374"/>
    </location>
</feature>
<feature type="domain" description="Disease resistance protein winged helix" evidence="10">
    <location>
        <begin position="660"/>
        <end position="725"/>
    </location>
</feature>
<feature type="domain" description="Disease resistance protein At4g27190-like leucine-rich repeats" evidence="9">
    <location>
        <begin position="920"/>
        <end position="1030"/>
    </location>
</feature>
<keyword evidence="2" id="KW-0433">Leucine-rich repeat</keyword>
<sequence>MELRWSGLNSHGQRRYERNFELLKQKTEYLYDMRDSVRDEQIKELMLGTIPSKESHKWLKKERDLQPRLNHLLIFHRERHEDLITTLDEVTHHLENFPFSTIGAKTYGVFEKAKKTEAKTKGQSDFIVHARDKEAARSAKFVASLDEVNPVLGHETGMGHDDVGFKPVQDGFTRIFDDDSLAQSQDRATGRKTKNVKHDIKADTRDESAVEVVAQGKKATQRMKGKLAIEKDERFEAQKSDVMAVKHRGWSLGNIEYQSETVPAAVTKSVLDADQVPASSVETVIEDEMMRPQQSYTSPLDEYEIQRIHEREGELNVPVKGSVGENRRMPIQETVPSQPEVESQMNVKQSVGPVETFKAGPSNTTAVEPATTSPSRKKDEIPLVIELSSITEGDRRLLTSGLDVKTSTGRTVLKILGYMNDVTAGKVGVHGIGGIGKTSVLEALINHNETKSIFDSIMFVSVSRYWSIRKIQNEVLRQLSLSREDSETDTQVAERLFQVLSEKKFLLLLDDVWEQIHLEAVGIPDPCSVKGSKILMASKNLNVFCDMDVSRVIEVETMSREEAWELFSKQVGGIIDSPDIQPFAQAIANGCGGLPLLIIVTGKALAGEDNATVWEHASRKFSLPGTTGTYHTEDVIQLLKFSFDRLRDYDMKSCFLHCSLFSKDREVTIFELIEYCIQEGVIDGSGGDVHKRGLDIVDDLKLASLLQDTKDDNSIKMHDLIRDLALGILSSVAEGSQYLLRTCSLKEPSNPASSLFPPENSSLNIPEGHQFLLRAGAGLTEPPSEEEWRKAKMIFLMDNDLCTLPERPSCPELLILFLQRNYRLRMIPPSFFDFMTSLKVLNLSKTRVKSLPETLFKLEDLQVLILRDCERLVMLPSEVRHLKHLEVLDLQGTEINELPDEIGELTSLRHLKVSFYGSIDYSDIWEGSVPEGSFAWLKILSLCACPKLKNVFSSSMIDFVSKLEELVVEDCPAIEEIILEGEIIDSDRILLPSLKKLTLHDLPELVNIWKSAWPSLEHISFYNCPKLKKIGWDSKLKRTIREIEADKSWWEELEWEDTDLKLDLQDHLATICEDDL</sequence>
<dbReference type="InterPro" id="IPR032675">
    <property type="entry name" value="LRR_dom_sf"/>
</dbReference>
<keyword evidence="3" id="KW-0677">Repeat</keyword>
<evidence type="ECO:0000256" key="2">
    <source>
        <dbReference type="ARBA" id="ARBA00022614"/>
    </source>
</evidence>
<dbReference type="Gene3D" id="3.40.50.300">
    <property type="entry name" value="P-loop containing nucleotide triphosphate hydrolases"/>
    <property type="match status" value="1"/>
</dbReference>
<evidence type="ECO:0000256" key="1">
    <source>
        <dbReference type="ARBA" id="ARBA00008894"/>
    </source>
</evidence>
<evidence type="ECO:0000259" key="8">
    <source>
        <dbReference type="Pfam" id="PF00931"/>
    </source>
</evidence>
<dbReference type="EMBL" id="VAHF01000001">
    <property type="protein sequence ID" value="TXG72719.1"/>
    <property type="molecule type" value="Genomic_DNA"/>
</dbReference>
<dbReference type="Pfam" id="PF13855">
    <property type="entry name" value="LRR_8"/>
    <property type="match status" value="1"/>
</dbReference>
<keyword evidence="4" id="KW-0547">Nucleotide-binding</keyword>
<evidence type="ECO:0000256" key="3">
    <source>
        <dbReference type="ARBA" id="ARBA00022737"/>
    </source>
</evidence>